<feature type="transmembrane region" description="Helical" evidence="1">
    <location>
        <begin position="37"/>
        <end position="56"/>
    </location>
</feature>
<accession>A0A927PKA4</accession>
<feature type="transmembrane region" description="Helical" evidence="1">
    <location>
        <begin position="62"/>
        <end position="83"/>
    </location>
</feature>
<comment type="caution">
    <text evidence="2">The sequence shown here is derived from an EMBL/GenBank/DDBJ whole genome shotgun (WGS) entry which is preliminary data.</text>
</comment>
<gene>
    <name evidence="2" type="ORF">HT102_03155</name>
</gene>
<evidence type="ECO:0000313" key="2">
    <source>
        <dbReference type="EMBL" id="MBD8505488.1"/>
    </source>
</evidence>
<sequence>MASTEIDPGLERAVARSKIDPQDEPSVGWGWHGEFPAAFQAVGWIFTIMVFAYLIGNHEGNIENAFILGTGVTIAVLLIKYNIDSRKAKRR</sequence>
<evidence type="ECO:0000313" key="3">
    <source>
        <dbReference type="Proteomes" id="UP000642993"/>
    </source>
</evidence>
<dbReference type="Proteomes" id="UP000642993">
    <property type="component" value="Unassembled WGS sequence"/>
</dbReference>
<keyword evidence="3" id="KW-1185">Reference proteome</keyword>
<protein>
    <submittedName>
        <fullName evidence="2">DUF2631 domain-containing protein</fullName>
    </submittedName>
</protein>
<dbReference type="RefSeq" id="WP_192037914.1">
    <property type="nucleotide sequence ID" value="NZ_JACYWE010000001.1"/>
</dbReference>
<proteinExistence type="predicted"/>
<dbReference type="InterPro" id="IPR024341">
    <property type="entry name" value="DUF2631"/>
</dbReference>
<reference evidence="2" key="1">
    <citation type="submission" date="2020-09" db="EMBL/GenBank/DDBJ databases">
        <title>Hoyosella lacisalsi sp. nov., a halotolerant actinobacterium isolated from soil of Lake Gudzhirganskoe.</title>
        <authorList>
            <person name="Yang Q."/>
            <person name="Guo P.Y."/>
            <person name="Liu S.W."/>
            <person name="Li F.N."/>
            <person name="Sun C.H."/>
        </authorList>
    </citation>
    <scope>NUCLEOTIDE SEQUENCE</scope>
    <source>
        <strain evidence="2">G463</strain>
    </source>
</reference>
<keyword evidence="1" id="KW-1133">Transmembrane helix</keyword>
<evidence type="ECO:0000256" key="1">
    <source>
        <dbReference type="SAM" id="Phobius"/>
    </source>
</evidence>
<organism evidence="2 3">
    <name type="scientific">Lolliginicoccus lacisalsi</name>
    <dbReference type="NCBI Taxonomy" id="2742202"/>
    <lineage>
        <taxon>Bacteria</taxon>
        <taxon>Bacillati</taxon>
        <taxon>Actinomycetota</taxon>
        <taxon>Actinomycetes</taxon>
        <taxon>Mycobacteriales</taxon>
        <taxon>Hoyosellaceae</taxon>
        <taxon>Lolliginicoccus</taxon>
    </lineage>
</organism>
<dbReference type="Pfam" id="PF10939">
    <property type="entry name" value="DUF2631"/>
    <property type="match status" value="1"/>
</dbReference>
<keyword evidence="1" id="KW-0472">Membrane</keyword>
<name>A0A927PKA4_9ACTN</name>
<keyword evidence="1" id="KW-0812">Transmembrane</keyword>
<dbReference type="EMBL" id="JACYWE010000001">
    <property type="protein sequence ID" value="MBD8505488.1"/>
    <property type="molecule type" value="Genomic_DNA"/>
</dbReference>
<dbReference type="AlphaFoldDB" id="A0A927PKA4"/>